<evidence type="ECO:0000256" key="1">
    <source>
        <dbReference type="ARBA" id="ARBA00022741"/>
    </source>
</evidence>
<name>A0AAV6QZV9_SOLSE</name>
<feature type="domain" description="AIG1-type G" evidence="3">
    <location>
        <begin position="32"/>
        <end position="196"/>
    </location>
</feature>
<dbReference type="Proteomes" id="UP000693946">
    <property type="component" value="Linkage Group LG3"/>
</dbReference>
<gene>
    <name evidence="4" type="ORF">JOB18_046929</name>
</gene>
<reference evidence="4" key="2">
    <citation type="submission" date="2021-03" db="EMBL/GenBank/DDBJ databases">
        <authorList>
            <person name="Guerrero-Cozar I."/>
            <person name="Gomez-Garrido J."/>
            <person name="Berbel C."/>
            <person name="Martinez-Blanch J.F."/>
            <person name="Alioto T."/>
            <person name="Claros M.G."/>
            <person name="Gagnaire P.A."/>
            <person name="Manchado M."/>
        </authorList>
    </citation>
    <scope>NUCLEOTIDE SEQUENCE</scope>
    <source>
        <strain evidence="4">Sse05_10M</strain>
        <tissue evidence="4">Blood</tissue>
    </source>
</reference>
<evidence type="ECO:0000256" key="2">
    <source>
        <dbReference type="ARBA" id="ARBA00023134"/>
    </source>
</evidence>
<dbReference type="EMBL" id="JAGKHQ010000015">
    <property type="protein sequence ID" value="KAG7497979.1"/>
    <property type="molecule type" value="Genomic_DNA"/>
</dbReference>
<keyword evidence="2" id="KW-0342">GTP-binding</keyword>
<keyword evidence="5" id="KW-1185">Reference proteome</keyword>
<evidence type="ECO:0000259" key="3">
    <source>
        <dbReference type="Pfam" id="PF04548"/>
    </source>
</evidence>
<dbReference type="PANTHER" id="PTHR10903">
    <property type="entry name" value="GTPASE, IMAP FAMILY MEMBER-RELATED"/>
    <property type="match status" value="1"/>
</dbReference>
<evidence type="ECO:0000313" key="4">
    <source>
        <dbReference type="EMBL" id="KAG7497979.1"/>
    </source>
</evidence>
<keyword evidence="1" id="KW-0547">Nucleotide-binding</keyword>
<dbReference type="InterPro" id="IPR006703">
    <property type="entry name" value="G_AIG1"/>
</dbReference>
<protein>
    <submittedName>
        <fullName evidence="4">GTPase IMAP family member GIMD1</fullName>
    </submittedName>
</protein>
<dbReference type="Pfam" id="PF04548">
    <property type="entry name" value="AIG1"/>
    <property type="match status" value="1"/>
</dbReference>
<accession>A0AAV6QZV9</accession>
<proteinExistence type="predicted"/>
<comment type="caution">
    <text evidence="4">The sequence shown here is derived from an EMBL/GenBank/DDBJ whole genome shotgun (WGS) entry which is preliminary data.</text>
</comment>
<dbReference type="EMBL" id="JAGKHQ010000015">
    <property type="protein sequence ID" value="KAG7497980.1"/>
    <property type="molecule type" value="Genomic_DNA"/>
</dbReference>
<dbReference type="GO" id="GO:0005525">
    <property type="term" value="F:GTP binding"/>
    <property type="evidence" value="ECO:0007669"/>
    <property type="project" value="UniProtKB-KW"/>
</dbReference>
<reference evidence="4 5" key="1">
    <citation type="journal article" date="2021" name="Sci. Rep.">
        <title>Chromosome anchoring in Senegalese sole (Solea senegalensis) reveals sex-associated markers and genome rearrangements in flatfish.</title>
        <authorList>
            <person name="Guerrero-Cozar I."/>
            <person name="Gomez-Garrido J."/>
            <person name="Berbel C."/>
            <person name="Martinez-Blanch J.F."/>
            <person name="Alioto T."/>
            <person name="Claros M.G."/>
            <person name="Gagnaire P.A."/>
            <person name="Manchado M."/>
        </authorList>
    </citation>
    <scope>NUCLEOTIDE SEQUENCE [LARGE SCALE GENOMIC DNA]</scope>
    <source>
        <strain evidence="4">Sse05_10M</strain>
    </source>
</reference>
<organism evidence="4 5">
    <name type="scientific">Solea senegalensis</name>
    <name type="common">Senegalese sole</name>
    <dbReference type="NCBI Taxonomy" id="28829"/>
    <lineage>
        <taxon>Eukaryota</taxon>
        <taxon>Metazoa</taxon>
        <taxon>Chordata</taxon>
        <taxon>Craniata</taxon>
        <taxon>Vertebrata</taxon>
        <taxon>Euteleostomi</taxon>
        <taxon>Actinopterygii</taxon>
        <taxon>Neopterygii</taxon>
        <taxon>Teleostei</taxon>
        <taxon>Neoteleostei</taxon>
        <taxon>Acanthomorphata</taxon>
        <taxon>Carangaria</taxon>
        <taxon>Pleuronectiformes</taxon>
        <taxon>Pleuronectoidei</taxon>
        <taxon>Soleidae</taxon>
        <taxon>Solea</taxon>
    </lineage>
</organism>
<sequence length="231" mass="25979">MDKHRHRGNSRFDVLSRWRRQLDGGERNVLALNVLLIGDRQSGRSSVGNALIGGYEFKTGPDVCGVAMTTEYQVLSRNYPRYFRRQGAESDLTLRVVDTPPLVPHPQGVRELCPEGVHVIVLVVRVDATHEHTHLEECVEHLFGPEWHGHALLILTHADHLKEAGLQPSFYLSQTPDWLSSLSNKAVGGALFLDNSCDWPSLRGQPVRERVLRLSARNHHRAVAVRTEVSL</sequence>
<dbReference type="PANTHER" id="PTHR10903:SF103">
    <property type="entry name" value="GTPASE IMAP FAMILY MEMBER GIMD1"/>
    <property type="match status" value="1"/>
</dbReference>
<dbReference type="InterPro" id="IPR045058">
    <property type="entry name" value="GIMA/IAN/Toc"/>
</dbReference>
<dbReference type="AlphaFoldDB" id="A0AAV6QZV9"/>
<evidence type="ECO:0000313" key="5">
    <source>
        <dbReference type="Proteomes" id="UP000693946"/>
    </source>
</evidence>